<evidence type="ECO:0000256" key="1">
    <source>
        <dbReference type="SAM" id="MobiDB-lite"/>
    </source>
</evidence>
<protein>
    <recommendedName>
        <fullName evidence="2">AAA+ ATPase domain-containing protein</fullName>
    </recommendedName>
</protein>
<proteinExistence type="predicted"/>
<dbReference type="OrthoDB" id="10042665at2759"/>
<dbReference type="Pfam" id="PF22942">
    <property type="entry name" value="DUF7025"/>
    <property type="match status" value="1"/>
</dbReference>
<dbReference type="CDD" id="cd19481">
    <property type="entry name" value="RecA-like_protease"/>
    <property type="match status" value="1"/>
</dbReference>
<comment type="caution">
    <text evidence="3">The sequence shown here is derived from an EMBL/GenBank/DDBJ whole genome shotgun (WGS) entry which is preliminary data.</text>
</comment>
<dbReference type="SMART" id="SM00382">
    <property type="entry name" value="AAA"/>
    <property type="match status" value="1"/>
</dbReference>
<dbReference type="Pfam" id="PF00004">
    <property type="entry name" value="AAA"/>
    <property type="match status" value="1"/>
</dbReference>
<accession>F9FGI7</accession>
<feature type="region of interest" description="Disordered" evidence="1">
    <location>
        <begin position="1"/>
        <end position="59"/>
    </location>
</feature>
<dbReference type="AlphaFoldDB" id="F9FGI7"/>
<feature type="compositionally biased region" description="Basic and acidic residues" evidence="1">
    <location>
        <begin position="1"/>
        <end position="12"/>
    </location>
</feature>
<evidence type="ECO:0000259" key="2">
    <source>
        <dbReference type="SMART" id="SM00382"/>
    </source>
</evidence>
<organism evidence="3">
    <name type="scientific">Fusarium oxysporum (strain Fo5176)</name>
    <name type="common">Fusarium vascular wilt</name>
    <dbReference type="NCBI Taxonomy" id="660025"/>
    <lineage>
        <taxon>Eukaryota</taxon>
        <taxon>Fungi</taxon>
        <taxon>Dikarya</taxon>
        <taxon>Ascomycota</taxon>
        <taxon>Pezizomycotina</taxon>
        <taxon>Sordariomycetes</taxon>
        <taxon>Hypocreomycetidae</taxon>
        <taxon>Hypocreales</taxon>
        <taxon>Nectriaceae</taxon>
        <taxon>Fusarium</taxon>
        <taxon>Fusarium oxysporum species complex</taxon>
    </lineage>
</organism>
<dbReference type="EMBL" id="AFQF01001752">
    <property type="protein sequence ID" value="EGU83970.1"/>
    <property type="molecule type" value="Genomic_DNA"/>
</dbReference>
<dbReference type="InterPro" id="IPR027417">
    <property type="entry name" value="P-loop_NTPase"/>
</dbReference>
<dbReference type="SUPFAM" id="SSF52540">
    <property type="entry name" value="P-loop containing nucleoside triphosphate hydrolases"/>
    <property type="match status" value="1"/>
</dbReference>
<evidence type="ECO:0000313" key="3">
    <source>
        <dbReference type="EMBL" id="EGU83970.1"/>
    </source>
</evidence>
<dbReference type="GO" id="GO:0005524">
    <property type="term" value="F:ATP binding"/>
    <property type="evidence" value="ECO:0007669"/>
    <property type="project" value="InterPro"/>
</dbReference>
<reference evidence="3" key="1">
    <citation type="journal article" date="2012" name="Mol. Plant Microbe Interact.">
        <title>A highly conserved effector in Fusarium oxysporum is required for full virulence on Arabidopsis.</title>
        <authorList>
            <person name="Thatcher L.F."/>
            <person name="Gardiner D.M."/>
            <person name="Kazan K."/>
            <person name="Manners J."/>
        </authorList>
    </citation>
    <scope>NUCLEOTIDE SEQUENCE [LARGE SCALE GENOMIC DNA]</scope>
    <source>
        <strain evidence="3">Fo5176</strain>
    </source>
</reference>
<dbReference type="STRING" id="660025.F9FGI7"/>
<name>F9FGI7_FUSOF</name>
<dbReference type="PANTHER" id="PTHR46411">
    <property type="entry name" value="FAMILY ATPASE, PUTATIVE-RELATED"/>
    <property type="match status" value="1"/>
</dbReference>
<dbReference type="InterPro" id="IPR054289">
    <property type="entry name" value="DUF7025"/>
</dbReference>
<sequence length="710" mass="80831">MTSDQLHPKLENGTEPTSQESICESKVYHHTKNKDGRDQCKEQLQDSEPTKDSEDDEDSPYALIVRRRFSEKREVESTTVCINSPLIHKAFQDVIGSYPTVASDFKSSFKLESPFQILLHYWDPLEAYRDEAASPRMRQHLSLLFRFMEEEMGPERRTLQHMLQKHMITFKQAWVIYRPGDLVVSDVLGKSWLSRVEKVSYGTSRNRGPYVTIHMKYCDANDDAIGEAQRSTNIFQSDYFASDHPAKIKRLPVYPRKFCDRGPDLEIELLERGKKFITNRGILTKDYDGIAEWLKEPPLDFFDPNMADYPPIWLPFTETGRVVLDRKTFEEDNYSHVTMIEEVEDPEIFLCPPYALGYSTGRKEWCRYLVDNLRDVSWKEDAWSSLILDQEQKKVLKALVMSHKHPERVRSQSEQKGKGLVVLLHGTPGSGKTLSAETAAEMSKKALLSTSMSELNRYDRLKQILQYATTWNAIILFDEADVFLESRDLTSNSTTRNALVAVFLKHLEYFSGIVFLTTNRLSSIDAAMKSRIHLSLSFGPPAAEVRRQIWRQSLKAVPIDETEIGGDELSSQAADDLIHHKLNGREISNALNTARTLARFEEAKLCLHHIETANSIDLVLQPSLIIGQTIRKHNLQSIDGSQAAPGHLMFFNFSQSLTGAVLGQGDELRLSGNFCWELVFVARFTPFVVATRALKLGGIRGGMVKDSVVL</sequence>
<dbReference type="InterPro" id="IPR003593">
    <property type="entry name" value="AAA+_ATPase"/>
</dbReference>
<dbReference type="InterPro" id="IPR003959">
    <property type="entry name" value="ATPase_AAA_core"/>
</dbReference>
<feature type="domain" description="AAA+ ATPase" evidence="2">
    <location>
        <begin position="418"/>
        <end position="542"/>
    </location>
</feature>
<dbReference type="PANTHER" id="PTHR46411:SF3">
    <property type="entry name" value="AAA+ ATPASE DOMAIN-CONTAINING PROTEIN"/>
    <property type="match status" value="1"/>
</dbReference>
<feature type="compositionally biased region" description="Basic and acidic residues" evidence="1">
    <location>
        <begin position="33"/>
        <end position="52"/>
    </location>
</feature>
<dbReference type="Gene3D" id="3.40.50.300">
    <property type="entry name" value="P-loop containing nucleotide triphosphate hydrolases"/>
    <property type="match status" value="1"/>
</dbReference>
<dbReference type="GO" id="GO:0016887">
    <property type="term" value="F:ATP hydrolysis activity"/>
    <property type="evidence" value="ECO:0007669"/>
    <property type="project" value="InterPro"/>
</dbReference>
<gene>
    <name evidence="3" type="ORF">FOXB_05516</name>
</gene>